<reference evidence="1 2" key="1">
    <citation type="journal article" date="2015" name="Genome Announc.">
        <title>Genome Sequence of 'Candidatus Thioglobus autotrophica' Strain EF1, a Chemoautotroph from the SUP05 Clade of Marine Gammaproteobacteria.</title>
        <authorList>
            <person name="Shah V."/>
            <person name="Morris R.M."/>
        </authorList>
    </citation>
    <scope>NUCLEOTIDE SEQUENCE [LARGE SCALE GENOMIC DNA]</scope>
    <source>
        <strain evidence="1 2">EF1</strain>
    </source>
</reference>
<protein>
    <submittedName>
        <fullName evidence="1">Uncharacterized protein</fullName>
    </submittedName>
</protein>
<gene>
    <name evidence="1" type="ORF">SP60_02730</name>
</gene>
<dbReference type="STRING" id="1705394.SP60_02730"/>
<dbReference type="KEGG" id="tho:SP60_02730"/>
<accession>A0A0M3TU36</accession>
<evidence type="ECO:0000313" key="2">
    <source>
        <dbReference type="Proteomes" id="UP000058020"/>
    </source>
</evidence>
<dbReference type="AlphaFoldDB" id="A0A0M3TU36"/>
<name>A0A0M3TU36_9GAMM</name>
<keyword evidence="2" id="KW-1185">Reference proteome</keyword>
<organism evidence="1 2">
    <name type="scientific">Candidatus Thioglobus autotrophicus</name>
    <dbReference type="NCBI Taxonomy" id="1705394"/>
    <lineage>
        <taxon>Bacteria</taxon>
        <taxon>Pseudomonadati</taxon>
        <taxon>Pseudomonadota</taxon>
        <taxon>Gammaproteobacteria</taxon>
        <taxon>Candidatus Pseudothioglobaceae</taxon>
        <taxon>Candidatus Thioglobus</taxon>
    </lineage>
</organism>
<evidence type="ECO:0000313" key="1">
    <source>
        <dbReference type="EMBL" id="ALE52245.1"/>
    </source>
</evidence>
<sequence length="93" mass="10747">MGKYLSIKSDPSYLLAQRKFYIEDIEVIPGSELNSNWQGDMQRVFTDKGIFIDNIVNPRNPTLTPGFDWPSVVGRTIEATINQSKNYYWISKE</sequence>
<dbReference type="OrthoDB" id="9977027at2"/>
<dbReference type="RefSeq" id="WP_053951184.1">
    <property type="nucleotide sequence ID" value="NZ_CP010552.1"/>
</dbReference>
<dbReference type="EMBL" id="CP010552">
    <property type="protein sequence ID" value="ALE52245.1"/>
    <property type="molecule type" value="Genomic_DNA"/>
</dbReference>
<dbReference type="Proteomes" id="UP000058020">
    <property type="component" value="Chromosome"/>
</dbReference>
<proteinExistence type="predicted"/>